<evidence type="ECO:0000313" key="4">
    <source>
        <dbReference type="EMBL" id="MFL4471705.1"/>
    </source>
</evidence>
<dbReference type="PRINTS" id="PR00469">
    <property type="entry name" value="PNDRDTASEII"/>
</dbReference>
<accession>A0ABW8UX17</accession>
<feature type="domain" description="FAD/NAD(P)-binding" evidence="2">
    <location>
        <begin position="104"/>
        <end position="409"/>
    </location>
</feature>
<keyword evidence="5" id="KW-1185">Reference proteome</keyword>
<evidence type="ECO:0000259" key="3">
    <source>
        <dbReference type="Pfam" id="PF17806"/>
    </source>
</evidence>
<dbReference type="InterPro" id="IPR036010">
    <property type="entry name" value="2Fe-2S_ferredoxin-like_sf"/>
</dbReference>
<dbReference type="PANTHER" id="PTHR42949">
    <property type="entry name" value="ANAEROBIC GLYCEROL-3-PHOSPHATE DEHYDROGENASE SUBUNIT B"/>
    <property type="match status" value="1"/>
</dbReference>
<dbReference type="Proteomes" id="UP001627408">
    <property type="component" value="Unassembled WGS sequence"/>
</dbReference>
<comment type="caution">
    <text evidence="4">The sequence shown here is derived from an EMBL/GenBank/DDBJ whole genome shotgun (WGS) entry which is preliminary data.</text>
</comment>
<dbReference type="InterPro" id="IPR041854">
    <property type="entry name" value="BFD-like_2Fe2S-bd_dom_sf"/>
</dbReference>
<dbReference type="Gene3D" id="3.10.20.440">
    <property type="entry name" value="2Fe-2S iron-sulphur cluster binding domain, sarcosine oxidase, alpha subunit, N-terminal domain"/>
    <property type="match status" value="1"/>
</dbReference>
<evidence type="ECO:0000256" key="1">
    <source>
        <dbReference type="ARBA" id="ARBA00023002"/>
    </source>
</evidence>
<dbReference type="InterPro" id="IPR023753">
    <property type="entry name" value="FAD/NAD-binding_dom"/>
</dbReference>
<reference evidence="4 5" key="1">
    <citation type="submission" date="2024-08" db="EMBL/GenBank/DDBJ databases">
        <title>Tateyamaria sp. nov., isolated from marine algae.</title>
        <authorList>
            <person name="Choi B.J."/>
            <person name="Kim J.M."/>
            <person name="Lee J.K."/>
            <person name="Choi D.G."/>
            <person name="Bayburt H."/>
            <person name="Baek J.H."/>
            <person name="Han D.M."/>
            <person name="Jeon C.O."/>
        </authorList>
    </citation>
    <scope>NUCLEOTIDE SEQUENCE [LARGE SCALE GENOMIC DNA]</scope>
    <source>
        <strain evidence="4 5">KMU-156</strain>
    </source>
</reference>
<dbReference type="PIRSF" id="PIRSF037495">
    <property type="entry name" value="Opine_OX_OoxA/HcnB"/>
    <property type="match status" value="1"/>
</dbReference>
<dbReference type="EMBL" id="JBHDIY010000002">
    <property type="protein sequence ID" value="MFL4471705.1"/>
    <property type="molecule type" value="Genomic_DNA"/>
</dbReference>
<sequence>MSQDSFHFDGDPVPFRKGQSVAAALSEAGKRALRETAKGASRGMFCGMGVCQDCLVTVDGVPNQRACMTPATPGQTLETQIAFPVLEDTPVAPENTAARILTPDVAIIGGGAGGLSAAIAARQAGASVVVLDERKVAGGQYYKQSADQVPLDAQQREGAALLKRAQDSGAEILGAVEIWGAFDGPLFLADRAGAALIVRPKTAIVATGAYERPCMVPGWTLPGVMTTGAAQTLWRSYRTLPGKRVAVCGSGPLNAQVALELARGGAEVVMIAEAAPPPWRFPRHAFGALAADPGLVFKGLGMMRDLKQLGIPLRHQTTLQRVDAEGEHLRATFKTGSGAQITEGVDVVCMNNGFEPQNEVLRLLGARMRYDPAFGHLRCDRDAGMETSVPGIFAIGDCAGLGGAPAARVEGAIAGRVAAARAGFGDGYDLFALQRRLARHRRFQSHLWHMHDVSPKGPDKASRDTIICRCEEITLGEILDGLETRPGHVGTLKRATRVGMGRCQGRYCGPVATRLVSQATGKAIDDLSNFAPRVPIKPVSIAAILAAQEALDDPD</sequence>
<dbReference type="Pfam" id="PF07992">
    <property type="entry name" value="Pyr_redox_2"/>
    <property type="match status" value="1"/>
</dbReference>
<dbReference type="PRINTS" id="PR00368">
    <property type="entry name" value="FADPNR"/>
</dbReference>
<organism evidence="4 5">
    <name type="scientific">Tateyamaria armeniaca</name>
    <dbReference type="NCBI Taxonomy" id="2518930"/>
    <lineage>
        <taxon>Bacteria</taxon>
        <taxon>Pseudomonadati</taxon>
        <taxon>Pseudomonadota</taxon>
        <taxon>Alphaproteobacteria</taxon>
        <taxon>Rhodobacterales</taxon>
        <taxon>Roseobacteraceae</taxon>
        <taxon>Tateyamaria</taxon>
    </lineage>
</organism>
<evidence type="ECO:0000313" key="5">
    <source>
        <dbReference type="Proteomes" id="UP001627408"/>
    </source>
</evidence>
<dbReference type="SUPFAM" id="SSF51905">
    <property type="entry name" value="FAD/NAD(P)-binding domain"/>
    <property type="match status" value="1"/>
</dbReference>
<dbReference type="Pfam" id="PF13510">
    <property type="entry name" value="Fer2_4"/>
    <property type="match status" value="1"/>
</dbReference>
<proteinExistence type="predicted"/>
<name>A0ABW8UX17_9RHOB</name>
<dbReference type="InterPro" id="IPR041117">
    <property type="entry name" value="SoxA_A3"/>
</dbReference>
<dbReference type="Gene3D" id="3.50.50.60">
    <property type="entry name" value="FAD/NAD(P)-binding domain"/>
    <property type="match status" value="2"/>
</dbReference>
<dbReference type="SUPFAM" id="SSF54292">
    <property type="entry name" value="2Fe-2S ferredoxin-like"/>
    <property type="match status" value="1"/>
</dbReference>
<dbReference type="PANTHER" id="PTHR42949:SF3">
    <property type="entry name" value="ANAEROBIC GLYCEROL-3-PHOSPHATE DEHYDROGENASE SUBUNIT B"/>
    <property type="match status" value="1"/>
</dbReference>
<dbReference type="InterPro" id="IPR042204">
    <property type="entry name" value="2Fe-2S-bd_N"/>
</dbReference>
<feature type="domain" description="SoxA A3" evidence="3">
    <location>
        <begin position="489"/>
        <end position="547"/>
    </location>
</feature>
<dbReference type="Pfam" id="PF17806">
    <property type="entry name" value="SO_alpha_A3"/>
    <property type="match status" value="1"/>
</dbReference>
<dbReference type="InterPro" id="IPR036188">
    <property type="entry name" value="FAD/NAD-bd_sf"/>
</dbReference>
<dbReference type="Gene3D" id="1.10.10.1100">
    <property type="entry name" value="BFD-like [2Fe-2S]-binding domain"/>
    <property type="match status" value="1"/>
</dbReference>
<dbReference type="InterPro" id="IPR051691">
    <property type="entry name" value="Metab_Enz_Cyan_OpOx_G3PDH"/>
</dbReference>
<gene>
    <name evidence="4" type="ORF">ACERZ8_18160</name>
</gene>
<protein>
    <submittedName>
        <fullName evidence="4">FAD-dependent oxidoreductase</fullName>
    </submittedName>
</protein>
<dbReference type="InterPro" id="IPR017224">
    <property type="entry name" value="Opine_Oxase_asu/HCN_bsu"/>
</dbReference>
<evidence type="ECO:0000259" key="2">
    <source>
        <dbReference type="Pfam" id="PF07992"/>
    </source>
</evidence>
<dbReference type="CDD" id="cd19946">
    <property type="entry name" value="GlpA-like_Fer2_BFD-like"/>
    <property type="match status" value="1"/>
</dbReference>
<keyword evidence="1" id="KW-0560">Oxidoreductase</keyword>
<dbReference type="RefSeq" id="WP_407593561.1">
    <property type="nucleotide sequence ID" value="NZ_JBHDIY010000002.1"/>
</dbReference>